<evidence type="ECO:0000256" key="5">
    <source>
        <dbReference type="ARBA" id="ARBA00023040"/>
    </source>
</evidence>
<keyword evidence="4 10" id="KW-1133">Transmembrane helix</keyword>
<feature type="compositionally biased region" description="Basic and acidic residues" evidence="9">
    <location>
        <begin position="227"/>
        <end position="237"/>
    </location>
</feature>
<feature type="transmembrane region" description="Helical" evidence="10">
    <location>
        <begin position="180"/>
        <end position="208"/>
    </location>
</feature>
<evidence type="ECO:0000256" key="9">
    <source>
        <dbReference type="SAM" id="MobiDB-lite"/>
    </source>
</evidence>
<dbReference type="Proteomes" id="UP001186944">
    <property type="component" value="Unassembled WGS sequence"/>
</dbReference>
<dbReference type="GO" id="GO:0005886">
    <property type="term" value="C:plasma membrane"/>
    <property type="evidence" value="ECO:0007669"/>
    <property type="project" value="UniProtKB-SubCell"/>
</dbReference>
<keyword evidence="5" id="KW-0297">G-protein coupled receptor</keyword>
<evidence type="ECO:0000313" key="13">
    <source>
        <dbReference type="Proteomes" id="UP001186944"/>
    </source>
</evidence>
<protein>
    <recommendedName>
        <fullName evidence="11">G-protein coupled receptors family 1 profile domain-containing protein</fullName>
    </recommendedName>
</protein>
<feature type="domain" description="G-protein coupled receptors family 1 profile" evidence="11">
    <location>
        <begin position="35"/>
        <end position="299"/>
    </location>
</feature>
<feature type="transmembrane region" description="Helical" evidence="10">
    <location>
        <begin position="20"/>
        <end position="44"/>
    </location>
</feature>
<keyword evidence="8" id="KW-0807">Transducer</keyword>
<keyword evidence="7" id="KW-0675">Receptor</keyword>
<evidence type="ECO:0000313" key="12">
    <source>
        <dbReference type="EMBL" id="KAK3089123.1"/>
    </source>
</evidence>
<keyword evidence="2" id="KW-1003">Cell membrane</keyword>
<proteinExistence type="predicted"/>
<feature type="transmembrane region" description="Helical" evidence="10">
    <location>
        <begin position="56"/>
        <end position="75"/>
    </location>
</feature>
<evidence type="ECO:0000256" key="10">
    <source>
        <dbReference type="SAM" id="Phobius"/>
    </source>
</evidence>
<keyword evidence="13" id="KW-1185">Reference proteome</keyword>
<evidence type="ECO:0000256" key="2">
    <source>
        <dbReference type="ARBA" id="ARBA00022475"/>
    </source>
</evidence>
<comment type="subcellular location">
    <subcellularLocation>
        <location evidence="1">Cell membrane</location>
        <topology evidence="1">Multi-pass membrane protein</topology>
    </subcellularLocation>
</comment>
<evidence type="ECO:0000256" key="1">
    <source>
        <dbReference type="ARBA" id="ARBA00004651"/>
    </source>
</evidence>
<evidence type="ECO:0000256" key="8">
    <source>
        <dbReference type="ARBA" id="ARBA00023224"/>
    </source>
</evidence>
<dbReference type="CDD" id="cd00637">
    <property type="entry name" value="7tm_classA_rhodopsin-like"/>
    <property type="match status" value="1"/>
</dbReference>
<evidence type="ECO:0000256" key="6">
    <source>
        <dbReference type="ARBA" id="ARBA00023136"/>
    </source>
</evidence>
<feature type="transmembrane region" description="Helical" evidence="10">
    <location>
        <begin position="279"/>
        <end position="301"/>
    </location>
</feature>
<dbReference type="InterPro" id="IPR000276">
    <property type="entry name" value="GPCR_Rhodpsn"/>
</dbReference>
<evidence type="ECO:0000256" key="3">
    <source>
        <dbReference type="ARBA" id="ARBA00022692"/>
    </source>
</evidence>
<organism evidence="12 13">
    <name type="scientific">Pinctada imbricata</name>
    <name type="common">Atlantic pearl-oyster</name>
    <name type="synonym">Pinctada martensii</name>
    <dbReference type="NCBI Taxonomy" id="66713"/>
    <lineage>
        <taxon>Eukaryota</taxon>
        <taxon>Metazoa</taxon>
        <taxon>Spiralia</taxon>
        <taxon>Lophotrochozoa</taxon>
        <taxon>Mollusca</taxon>
        <taxon>Bivalvia</taxon>
        <taxon>Autobranchia</taxon>
        <taxon>Pteriomorphia</taxon>
        <taxon>Pterioida</taxon>
        <taxon>Pterioidea</taxon>
        <taxon>Pteriidae</taxon>
        <taxon>Pinctada</taxon>
    </lineage>
</organism>
<feature type="region of interest" description="Disordered" evidence="9">
    <location>
        <begin position="216"/>
        <end position="237"/>
    </location>
</feature>
<reference evidence="12" key="1">
    <citation type="submission" date="2019-08" db="EMBL/GenBank/DDBJ databases">
        <title>The improved chromosome-level genome for the pearl oyster Pinctada fucata martensii using PacBio sequencing and Hi-C.</title>
        <authorList>
            <person name="Zheng Z."/>
        </authorList>
    </citation>
    <scope>NUCLEOTIDE SEQUENCE</scope>
    <source>
        <strain evidence="12">ZZ-2019</strain>
        <tissue evidence="12">Adductor muscle</tissue>
    </source>
</reference>
<dbReference type="AlphaFoldDB" id="A0AA88XP74"/>
<keyword evidence="3 10" id="KW-0812">Transmembrane</keyword>
<dbReference type="PANTHER" id="PTHR24228:SF59">
    <property type="entry name" value="NEUROPEPTIDE RECEPTOR 15"/>
    <property type="match status" value="1"/>
</dbReference>
<dbReference type="Pfam" id="PF00001">
    <property type="entry name" value="7tm_1"/>
    <property type="match status" value="1"/>
</dbReference>
<keyword evidence="6 10" id="KW-0472">Membrane</keyword>
<dbReference type="PANTHER" id="PTHR24228">
    <property type="entry name" value="B2 BRADYKININ RECEPTOR/ANGIOTENSIN II RECEPTOR"/>
    <property type="match status" value="1"/>
</dbReference>
<dbReference type="SUPFAM" id="SSF81321">
    <property type="entry name" value="Family A G protein-coupled receptor-like"/>
    <property type="match status" value="1"/>
</dbReference>
<gene>
    <name evidence="12" type="ORF">FSP39_001030</name>
</gene>
<evidence type="ECO:0000256" key="4">
    <source>
        <dbReference type="ARBA" id="ARBA00022989"/>
    </source>
</evidence>
<dbReference type="Gene3D" id="1.20.1070.10">
    <property type="entry name" value="Rhodopsin 7-helix transmembrane proteins"/>
    <property type="match status" value="1"/>
</dbReference>
<dbReference type="InterPro" id="IPR017452">
    <property type="entry name" value="GPCR_Rhodpsn_7TM"/>
</dbReference>
<evidence type="ECO:0000256" key="7">
    <source>
        <dbReference type="ARBA" id="ARBA00023170"/>
    </source>
</evidence>
<dbReference type="PROSITE" id="PS50262">
    <property type="entry name" value="G_PROTEIN_RECEP_F1_2"/>
    <property type="match status" value="1"/>
</dbReference>
<comment type="caution">
    <text evidence="12">The sequence shown here is derived from an EMBL/GenBank/DDBJ whole genome shotgun (WGS) entry which is preliminary data.</text>
</comment>
<accession>A0AA88XP74</accession>
<sequence length="317" mass="35928">MNVSTEVKDFQELDEGILLYHQISATTFVVSGCLTNVLCMTAIVRAGSHKNLGTAFFLNIFVIDFLVSITSLLSVSVKSFTIKRVCDDIWCHVMGFLTNTLIGAELNGLAMISLNCYALIVPGNHLRNHFTNRKRVCIMIMTSYLFPMLVLLLPSFNVWGKFSYGKVELVCTAFRSQDHFGTFIIIFSLILTFPILIGTYVCIFRAVVKSNKVMDKTHTEPSGQNTSEDKKVTRERKQQRARTQLMTSVTSMVVSYAVLYFPVSFLLKADPKTTKWSVYVHLTIYYIGWSHCTVNSLVYTLTNRKLRETLNSLLCNK</sequence>
<feature type="transmembrane region" description="Helical" evidence="10">
    <location>
        <begin position="136"/>
        <end position="160"/>
    </location>
</feature>
<feature type="transmembrane region" description="Helical" evidence="10">
    <location>
        <begin position="106"/>
        <end position="124"/>
    </location>
</feature>
<dbReference type="EMBL" id="VSWD01000010">
    <property type="protein sequence ID" value="KAK3089123.1"/>
    <property type="molecule type" value="Genomic_DNA"/>
</dbReference>
<dbReference type="GO" id="GO:0004930">
    <property type="term" value="F:G protein-coupled receptor activity"/>
    <property type="evidence" value="ECO:0007669"/>
    <property type="project" value="UniProtKB-KW"/>
</dbReference>
<name>A0AA88XP74_PINIB</name>
<evidence type="ECO:0000259" key="11">
    <source>
        <dbReference type="PROSITE" id="PS50262"/>
    </source>
</evidence>
<feature type="transmembrane region" description="Helical" evidence="10">
    <location>
        <begin position="245"/>
        <end position="267"/>
    </location>
</feature>